<dbReference type="PANTHER" id="PTHR30588">
    <property type="entry name" value="BRANCHED-CHAIN AMINO ACID TRANSPORT SYSTEM 2 CARRIER PROTEIN"/>
    <property type="match status" value="1"/>
</dbReference>
<evidence type="ECO:0000256" key="1">
    <source>
        <dbReference type="ARBA" id="ARBA00004651"/>
    </source>
</evidence>
<dbReference type="Proteomes" id="UP000239800">
    <property type="component" value="Unassembled WGS sequence"/>
</dbReference>
<comment type="subcellular location">
    <subcellularLocation>
        <location evidence="1">Cell membrane</location>
        <topology evidence="1">Multi-pass membrane protein</topology>
    </subcellularLocation>
</comment>
<evidence type="ECO:0000256" key="9">
    <source>
        <dbReference type="SAM" id="Phobius"/>
    </source>
</evidence>
<dbReference type="GO" id="GO:0005304">
    <property type="term" value="F:L-valine transmembrane transporter activity"/>
    <property type="evidence" value="ECO:0007669"/>
    <property type="project" value="TreeGrafter"/>
</dbReference>
<feature type="transmembrane region" description="Helical" evidence="9">
    <location>
        <begin position="189"/>
        <end position="209"/>
    </location>
</feature>
<organism evidence="10 11">
    <name type="scientific">Aureitalea marina</name>
    <dbReference type="NCBI Taxonomy" id="930804"/>
    <lineage>
        <taxon>Bacteria</taxon>
        <taxon>Pseudomonadati</taxon>
        <taxon>Bacteroidota</taxon>
        <taxon>Flavobacteriia</taxon>
        <taxon>Flavobacteriales</taxon>
        <taxon>Flavobacteriaceae</taxon>
        <taxon>Aureitalea</taxon>
    </lineage>
</organism>
<dbReference type="GO" id="GO:0015188">
    <property type="term" value="F:L-isoleucine transmembrane transporter activity"/>
    <property type="evidence" value="ECO:0007669"/>
    <property type="project" value="TreeGrafter"/>
</dbReference>
<evidence type="ECO:0000256" key="5">
    <source>
        <dbReference type="ARBA" id="ARBA00022692"/>
    </source>
</evidence>
<dbReference type="OrthoDB" id="9783920at2"/>
<dbReference type="GO" id="GO:0015818">
    <property type="term" value="P:isoleucine transport"/>
    <property type="evidence" value="ECO:0007669"/>
    <property type="project" value="TreeGrafter"/>
</dbReference>
<sequence length="430" mass="46565">MPNLKQTFVTAFALFSLFFGAGNLIFPPLLGLKAGDQWIWVTLGFALSAVVIPILALFGHSRLQGTMADFGRPISRTFGIVYSFMVYLIALALPSPRTASVTYEMSVAPNFDWSPLWLSSVYFLLVFFFVLNRSKILEIIGKYLTPLIIVLLLAIITLGLFADTGAVQPSVFAHNFSTGILEGYQTFDALGGVVVGGIVVISLGLAGDLDYTQKRKTLSRAALMAGSGLLIIYGGLIALGANFSNRIQTEDRTELVHFLSEQTLGKFGQTSLGVLVALACFTTAVGIITGAADFMKGLFGQKQSAFVITAFVGCLLGVVIGQFNVPYIVEVAIPALMFIYPLTITLIILNIAPGKWTSKLTFRLVVATTLLFSFPDFYKIVAPDSGLNDLMSGLPLYNQNMAWVLPSLLVYLLSNFISGSVKNRQAKVEN</sequence>
<comment type="caution">
    <text evidence="10">The sequence shown here is derived from an EMBL/GenBank/DDBJ whole genome shotgun (WGS) entry which is preliminary data.</text>
</comment>
<reference evidence="10 11" key="1">
    <citation type="submission" date="2016-11" db="EMBL/GenBank/DDBJ databases">
        <title>Trade-off between light-utilization and light-protection in marine flavobacteria.</title>
        <authorList>
            <person name="Kumagai Y."/>
        </authorList>
    </citation>
    <scope>NUCLEOTIDE SEQUENCE [LARGE SCALE GENOMIC DNA]</scope>
    <source>
        <strain evidence="10 11">NBRC 107741</strain>
    </source>
</reference>
<dbReference type="EMBL" id="MQUB01000001">
    <property type="protein sequence ID" value="PQB05639.1"/>
    <property type="molecule type" value="Genomic_DNA"/>
</dbReference>
<comment type="similarity">
    <text evidence="2">Belongs to the branched chain amino acid transporter family.</text>
</comment>
<dbReference type="RefSeq" id="WP_104813583.1">
    <property type="nucleotide sequence ID" value="NZ_MQUB01000001.1"/>
</dbReference>
<feature type="transmembrane region" description="Helical" evidence="9">
    <location>
        <begin position="304"/>
        <end position="325"/>
    </location>
</feature>
<evidence type="ECO:0000256" key="2">
    <source>
        <dbReference type="ARBA" id="ARBA00008540"/>
    </source>
</evidence>
<dbReference type="GO" id="GO:0005886">
    <property type="term" value="C:plasma membrane"/>
    <property type="evidence" value="ECO:0007669"/>
    <property type="project" value="UniProtKB-SubCell"/>
</dbReference>
<keyword evidence="11" id="KW-1185">Reference proteome</keyword>
<evidence type="ECO:0000256" key="8">
    <source>
        <dbReference type="ARBA" id="ARBA00023136"/>
    </source>
</evidence>
<feature type="transmembrane region" description="Helical" evidence="9">
    <location>
        <begin position="73"/>
        <end position="93"/>
    </location>
</feature>
<dbReference type="NCBIfam" id="TIGR00796">
    <property type="entry name" value="livcs"/>
    <property type="match status" value="1"/>
</dbReference>
<feature type="transmembrane region" description="Helical" evidence="9">
    <location>
        <begin position="113"/>
        <end position="131"/>
    </location>
</feature>
<proteinExistence type="inferred from homology"/>
<keyword evidence="8 9" id="KW-0472">Membrane</keyword>
<feature type="transmembrane region" description="Helical" evidence="9">
    <location>
        <begin position="331"/>
        <end position="352"/>
    </location>
</feature>
<dbReference type="InterPro" id="IPR004685">
    <property type="entry name" value="Brnchd-chn_aa_trnsp_Livcs"/>
</dbReference>
<evidence type="ECO:0000256" key="4">
    <source>
        <dbReference type="ARBA" id="ARBA00022475"/>
    </source>
</evidence>
<feature type="transmembrane region" description="Helical" evidence="9">
    <location>
        <begin position="401"/>
        <end position="421"/>
    </location>
</feature>
<feature type="transmembrane region" description="Helical" evidence="9">
    <location>
        <begin position="272"/>
        <end position="292"/>
    </location>
</feature>
<evidence type="ECO:0000313" key="11">
    <source>
        <dbReference type="Proteomes" id="UP000239800"/>
    </source>
</evidence>
<dbReference type="PANTHER" id="PTHR30588:SF0">
    <property type="entry name" value="BRANCHED-CHAIN AMINO ACID PERMEASE BRNQ"/>
    <property type="match status" value="1"/>
</dbReference>
<dbReference type="Pfam" id="PF05525">
    <property type="entry name" value="Branch_AA_trans"/>
    <property type="match status" value="1"/>
</dbReference>
<evidence type="ECO:0000313" key="10">
    <source>
        <dbReference type="EMBL" id="PQB05639.1"/>
    </source>
</evidence>
<feature type="transmembrane region" description="Helical" evidence="9">
    <location>
        <begin position="221"/>
        <end position="241"/>
    </location>
</feature>
<feature type="transmembrane region" description="Helical" evidence="9">
    <location>
        <begin position="38"/>
        <end position="61"/>
    </location>
</feature>
<feature type="transmembrane region" description="Helical" evidence="9">
    <location>
        <begin position="143"/>
        <end position="162"/>
    </location>
</feature>
<keyword evidence="5 9" id="KW-0812">Transmembrane</keyword>
<keyword evidence="6" id="KW-0029">Amino-acid transport</keyword>
<evidence type="ECO:0000256" key="3">
    <source>
        <dbReference type="ARBA" id="ARBA00022448"/>
    </source>
</evidence>
<feature type="transmembrane region" description="Helical" evidence="9">
    <location>
        <begin position="7"/>
        <end position="26"/>
    </location>
</feature>
<gene>
    <name evidence="10" type="ORF">BST85_12575</name>
</gene>
<accession>A0A2S7KSN0</accession>
<dbReference type="GO" id="GO:0015190">
    <property type="term" value="F:L-leucine transmembrane transporter activity"/>
    <property type="evidence" value="ECO:0007669"/>
    <property type="project" value="TreeGrafter"/>
</dbReference>
<keyword evidence="7 9" id="KW-1133">Transmembrane helix</keyword>
<dbReference type="AlphaFoldDB" id="A0A2S7KSN0"/>
<keyword evidence="4" id="KW-1003">Cell membrane</keyword>
<protein>
    <submittedName>
        <fullName evidence="10">Branched-chain amino acid transport system II carrier protein</fullName>
    </submittedName>
</protein>
<keyword evidence="3" id="KW-0813">Transport</keyword>
<evidence type="ECO:0000256" key="6">
    <source>
        <dbReference type="ARBA" id="ARBA00022970"/>
    </source>
</evidence>
<evidence type="ECO:0000256" key="7">
    <source>
        <dbReference type="ARBA" id="ARBA00022989"/>
    </source>
</evidence>
<feature type="transmembrane region" description="Helical" evidence="9">
    <location>
        <begin position="364"/>
        <end position="381"/>
    </location>
</feature>
<name>A0A2S7KSN0_9FLAO</name>
<dbReference type="GO" id="GO:0015820">
    <property type="term" value="P:L-leucine transport"/>
    <property type="evidence" value="ECO:0007669"/>
    <property type="project" value="TreeGrafter"/>
</dbReference>